<comment type="caution">
    <text evidence="6">The sequence shown here is derived from an EMBL/GenBank/DDBJ whole genome shotgun (WGS) entry which is preliminary data.</text>
</comment>
<dbReference type="AlphaFoldDB" id="A0A7X8YHA6"/>
<proteinExistence type="predicted"/>
<feature type="transmembrane region" description="Helical" evidence="5">
    <location>
        <begin position="202"/>
        <end position="220"/>
    </location>
</feature>
<feature type="transmembrane region" description="Helical" evidence="5">
    <location>
        <begin position="105"/>
        <end position="123"/>
    </location>
</feature>
<keyword evidence="2 5" id="KW-0812">Transmembrane</keyword>
<gene>
    <name evidence="6" type="ORF">HGP28_11615</name>
</gene>
<dbReference type="InterPro" id="IPR052556">
    <property type="entry name" value="PolySynth_Transporter"/>
</dbReference>
<feature type="transmembrane region" description="Helical" evidence="5">
    <location>
        <begin position="81"/>
        <end position="99"/>
    </location>
</feature>
<dbReference type="CDD" id="cd13128">
    <property type="entry name" value="MATE_Wzx_like"/>
    <property type="match status" value="1"/>
</dbReference>
<evidence type="ECO:0000256" key="4">
    <source>
        <dbReference type="ARBA" id="ARBA00023136"/>
    </source>
</evidence>
<name>A0A7X8YHA6_9VIBR</name>
<accession>A0A7X8YHA6</accession>
<dbReference type="GO" id="GO:0016020">
    <property type="term" value="C:membrane"/>
    <property type="evidence" value="ECO:0007669"/>
    <property type="project" value="UniProtKB-SubCell"/>
</dbReference>
<dbReference type="PANTHER" id="PTHR43424">
    <property type="entry name" value="LOCUS PUTATIVE PROTEIN 1-RELATED"/>
    <property type="match status" value="1"/>
</dbReference>
<feature type="transmembrane region" description="Helical" evidence="5">
    <location>
        <begin position="12"/>
        <end position="30"/>
    </location>
</feature>
<evidence type="ECO:0000313" key="7">
    <source>
        <dbReference type="Proteomes" id="UP000535589"/>
    </source>
</evidence>
<evidence type="ECO:0000256" key="3">
    <source>
        <dbReference type="ARBA" id="ARBA00022989"/>
    </source>
</evidence>
<sequence length="415" mass="46510">MNGSLLIIFDKVLKIISGLVVGTYIARILGPVDFGLMGYSQSIVTIFVILSGLGLEPVFIKRLNSDFSKGSDIKLILKIRLLACVFGFLLFFVCAYFYVKDTKLLYLLCIFSILIVCNNLLIVEHINYHLGKGRLIGIFSIIATTLSLLLKSVAIFYGANVYIFSTIVVIESVVVCSLYWISITDKLCKKKVKYTLENAIGVIKNGIPLLVSGVSVVLYMKADQIMIEHYLGVEHVGIYNSASRLIEAMYFIPIVICNSLLPSVLGMLNVDREESLIKYRYILNKVLIAGIFLSLIISLFSELIIYYLYGLAYANAASVLHVYTYAFPFVILGVFSSRLMIQDDLEKELLKRSLQGCVMNLVLNYYLIPVCGIYGAGLSTLISQSYVSHFSLLMKKETRKYFLVNNKAIISFRVS</sequence>
<evidence type="ECO:0000313" key="6">
    <source>
        <dbReference type="EMBL" id="NLS13539.1"/>
    </source>
</evidence>
<protein>
    <submittedName>
        <fullName evidence="6">Flippase</fullName>
    </submittedName>
</protein>
<keyword evidence="3 5" id="KW-1133">Transmembrane helix</keyword>
<evidence type="ECO:0000256" key="5">
    <source>
        <dbReference type="SAM" id="Phobius"/>
    </source>
</evidence>
<feature type="transmembrane region" description="Helical" evidence="5">
    <location>
        <begin position="42"/>
        <end position="60"/>
    </location>
</feature>
<dbReference type="Proteomes" id="UP000535589">
    <property type="component" value="Unassembled WGS sequence"/>
</dbReference>
<evidence type="ECO:0000256" key="1">
    <source>
        <dbReference type="ARBA" id="ARBA00004141"/>
    </source>
</evidence>
<comment type="subcellular location">
    <subcellularLocation>
        <location evidence="1">Membrane</location>
        <topology evidence="1">Multi-pass membrane protein</topology>
    </subcellularLocation>
</comment>
<reference evidence="6 7" key="1">
    <citation type="submission" date="2020-04" db="EMBL/GenBank/DDBJ databases">
        <title>Vibrio sp. SM6, a novel species isolated from seawater.</title>
        <authorList>
            <person name="Wang X."/>
        </authorList>
    </citation>
    <scope>NUCLEOTIDE SEQUENCE [LARGE SCALE GENOMIC DNA]</scope>
    <source>
        <strain evidence="6 7">SM6</strain>
    </source>
</reference>
<feature type="transmembrane region" description="Helical" evidence="5">
    <location>
        <begin position="282"/>
        <end position="308"/>
    </location>
</feature>
<dbReference type="RefSeq" id="WP_168836634.1">
    <property type="nucleotide sequence ID" value="NZ_JABAIK010000010.1"/>
</dbReference>
<feature type="transmembrane region" description="Helical" evidence="5">
    <location>
        <begin position="320"/>
        <end position="341"/>
    </location>
</feature>
<dbReference type="PANTHER" id="PTHR43424:SF1">
    <property type="entry name" value="LOCUS PUTATIVE PROTEIN 1-RELATED"/>
    <property type="match status" value="1"/>
</dbReference>
<feature type="transmembrane region" description="Helical" evidence="5">
    <location>
        <begin position="362"/>
        <end position="387"/>
    </location>
</feature>
<evidence type="ECO:0000256" key="2">
    <source>
        <dbReference type="ARBA" id="ARBA00022692"/>
    </source>
</evidence>
<feature type="transmembrane region" description="Helical" evidence="5">
    <location>
        <begin position="162"/>
        <end position="181"/>
    </location>
</feature>
<dbReference type="InterPro" id="IPR002797">
    <property type="entry name" value="Polysacc_synth"/>
</dbReference>
<organism evidence="6 7">
    <name type="scientific">Vibrio agarilyticus</name>
    <dbReference type="NCBI Taxonomy" id="2726741"/>
    <lineage>
        <taxon>Bacteria</taxon>
        <taxon>Pseudomonadati</taxon>
        <taxon>Pseudomonadota</taxon>
        <taxon>Gammaproteobacteria</taxon>
        <taxon>Vibrionales</taxon>
        <taxon>Vibrionaceae</taxon>
        <taxon>Vibrio</taxon>
    </lineage>
</organism>
<feature type="transmembrane region" description="Helical" evidence="5">
    <location>
        <begin position="248"/>
        <end position="270"/>
    </location>
</feature>
<dbReference type="EMBL" id="JABAIK010000010">
    <property type="protein sequence ID" value="NLS13539.1"/>
    <property type="molecule type" value="Genomic_DNA"/>
</dbReference>
<feature type="transmembrane region" description="Helical" evidence="5">
    <location>
        <begin position="135"/>
        <end position="156"/>
    </location>
</feature>
<keyword evidence="7" id="KW-1185">Reference proteome</keyword>
<dbReference type="Pfam" id="PF01943">
    <property type="entry name" value="Polysacc_synt"/>
    <property type="match status" value="1"/>
</dbReference>
<keyword evidence="4 5" id="KW-0472">Membrane</keyword>